<sequence>MMVCTKRLWGVLLLGIIGIGTCDALNALDIIYNVGDTVWKAFNHIVPDILNPLNLVYSNSCIEDLGCFYTGPPFFHPFERPLSFTPSNRIDEIDFMLFTQASPDEPYMLEPNLESLENSTFDATHKTIVLIHGFLVDFDFEDIRYVSRT</sequence>
<keyword evidence="1" id="KW-0732">Signal</keyword>
<dbReference type="Gene3D" id="3.40.50.1820">
    <property type="entry name" value="alpha/beta hydrolase"/>
    <property type="match status" value="1"/>
</dbReference>
<accession>A0AAV6URH3</accession>
<keyword evidence="3" id="KW-1185">Reference proteome</keyword>
<evidence type="ECO:0000313" key="3">
    <source>
        <dbReference type="Proteomes" id="UP000827092"/>
    </source>
</evidence>
<dbReference type="AlphaFoldDB" id="A0AAV6URH3"/>
<feature type="chain" id="PRO_5043484860" description="Triacylglycerol lipase" evidence="1">
    <location>
        <begin position="25"/>
        <end position="149"/>
    </location>
</feature>
<dbReference type="InterPro" id="IPR029058">
    <property type="entry name" value="AB_hydrolase_fold"/>
</dbReference>
<feature type="signal peptide" evidence="1">
    <location>
        <begin position="1"/>
        <end position="24"/>
    </location>
</feature>
<name>A0AAV6URH3_9ARAC</name>
<evidence type="ECO:0000256" key="1">
    <source>
        <dbReference type="SAM" id="SignalP"/>
    </source>
</evidence>
<reference evidence="2 3" key="1">
    <citation type="journal article" date="2022" name="Nat. Ecol. Evol.">
        <title>A masculinizing supergene underlies an exaggerated male reproductive morph in a spider.</title>
        <authorList>
            <person name="Hendrickx F."/>
            <person name="De Corte Z."/>
            <person name="Sonet G."/>
            <person name="Van Belleghem S.M."/>
            <person name="Kostlbacher S."/>
            <person name="Vangestel C."/>
        </authorList>
    </citation>
    <scope>NUCLEOTIDE SEQUENCE [LARGE SCALE GENOMIC DNA]</scope>
    <source>
        <strain evidence="2">W744_W776</strain>
    </source>
</reference>
<dbReference type="EMBL" id="JAFNEN010000309">
    <property type="protein sequence ID" value="KAG8186233.1"/>
    <property type="molecule type" value="Genomic_DNA"/>
</dbReference>
<dbReference type="Proteomes" id="UP000827092">
    <property type="component" value="Unassembled WGS sequence"/>
</dbReference>
<protein>
    <recommendedName>
        <fullName evidence="4">Triacylglycerol lipase</fullName>
    </recommendedName>
</protein>
<organism evidence="2 3">
    <name type="scientific">Oedothorax gibbosus</name>
    <dbReference type="NCBI Taxonomy" id="931172"/>
    <lineage>
        <taxon>Eukaryota</taxon>
        <taxon>Metazoa</taxon>
        <taxon>Ecdysozoa</taxon>
        <taxon>Arthropoda</taxon>
        <taxon>Chelicerata</taxon>
        <taxon>Arachnida</taxon>
        <taxon>Araneae</taxon>
        <taxon>Araneomorphae</taxon>
        <taxon>Entelegynae</taxon>
        <taxon>Araneoidea</taxon>
        <taxon>Linyphiidae</taxon>
        <taxon>Erigoninae</taxon>
        <taxon>Oedothorax</taxon>
    </lineage>
</organism>
<evidence type="ECO:0008006" key="4">
    <source>
        <dbReference type="Google" id="ProtNLM"/>
    </source>
</evidence>
<gene>
    <name evidence="2" type="ORF">JTE90_008760</name>
</gene>
<evidence type="ECO:0000313" key="2">
    <source>
        <dbReference type="EMBL" id="KAG8186233.1"/>
    </source>
</evidence>
<proteinExistence type="predicted"/>
<comment type="caution">
    <text evidence="2">The sequence shown here is derived from an EMBL/GenBank/DDBJ whole genome shotgun (WGS) entry which is preliminary data.</text>
</comment>